<proteinExistence type="predicted"/>
<reference evidence="2 3" key="1">
    <citation type="journal article" date="2014" name="Genome Announc.">
        <title>Draft Genome Sequence of the Antitrypanosomally Active Sponge-Associated Bacterium Actinokineospora sp. Strain EG49.</title>
        <authorList>
            <person name="Harjes J."/>
            <person name="Ryu T."/>
            <person name="Abdelmohsen U.R."/>
            <person name="Moitinho-Silva L."/>
            <person name="Horn H."/>
            <person name="Ravasi T."/>
            <person name="Hentschel U."/>
        </authorList>
    </citation>
    <scope>NUCLEOTIDE SEQUENCE [LARGE SCALE GENOMIC DNA]</scope>
    <source>
        <strain evidence="2 3">EG49</strain>
    </source>
</reference>
<organism evidence="2 3">
    <name type="scientific">Actinokineospora spheciospongiae</name>
    <dbReference type="NCBI Taxonomy" id="909613"/>
    <lineage>
        <taxon>Bacteria</taxon>
        <taxon>Bacillati</taxon>
        <taxon>Actinomycetota</taxon>
        <taxon>Actinomycetes</taxon>
        <taxon>Pseudonocardiales</taxon>
        <taxon>Pseudonocardiaceae</taxon>
        <taxon>Actinokineospora</taxon>
    </lineage>
</organism>
<keyword evidence="3" id="KW-1185">Reference proteome</keyword>
<dbReference type="EMBL" id="AYXG01000111">
    <property type="protein sequence ID" value="EWC61410.1"/>
    <property type="molecule type" value="Genomic_DNA"/>
</dbReference>
<dbReference type="Proteomes" id="UP000019277">
    <property type="component" value="Unassembled WGS sequence"/>
</dbReference>
<accession>W7IKL2</accession>
<gene>
    <name evidence="2" type="ORF">UO65_3263</name>
</gene>
<feature type="region of interest" description="Disordered" evidence="1">
    <location>
        <begin position="1"/>
        <end position="104"/>
    </location>
</feature>
<protein>
    <submittedName>
        <fullName evidence="2">Uncharacterized protein</fullName>
    </submittedName>
</protein>
<evidence type="ECO:0000313" key="3">
    <source>
        <dbReference type="Proteomes" id="UP000019277"/>
    </source>
</evidence>
<dbReference type="AlphaFoldDB" id="W7IKL2"/>
<evidence type="ECO:0000256" key="1">
    <source>
        <dbReference type="SAM" id="MobiDB-lite"/>
    </source>
</evidence>
<dbReference type="STRING" id="909613.UO65_3263"/>
<sequence>MPLAAHRGTDGPAGRGGVHLRRADQAKQTAHASRAPLVSSRGKPPGGEPGGQAASPGQLRRGGGSSAETPVCRAGLRAGDKVVPAPKCDRHPLTPRRVWPRSLG</sequence>
<evidence type="ECO:0000313" key="2">
    <source>
        <dbReference type="EMBL" id="EWC61410.1"/>
    </source>
</evidence>
<name>W7IKL2_9PSEU</name>
<comment type="caution">
    <text evidence="2">The sequence shown here is derived from an EMBL/GenBank/DDBJ whole genome shotgun (WGS) entry which is preliminary data.</text>
</comment>